<comment type="similarity">
    <text evidence="1">Belongs to the RutC family.</text>
</comment>
<dbReference type="GO" id="GO:0005829">
    <property type="term" value="C:cytosol"/>
    <property type="evidence" value="ECO:0007669"/>
    <property type="project" value="TreeGrafter"/>
</dbReference>
<dbReference type="eggNOG" id="COG0251">
    <property type="taxonomic scope" value="Bacteria"/>
</dbReference>
<dbReference type="Pfam" id="PF01042">
    <property type="entry name" value="Ribonuc_L-PSP"/>
    <property type="match status" value="1"/>
</dbReference>
<proteinExistence type="inferred from homology"/>
<sequence length="155" mass="16265">MAGGSVFVKEIVRVPGLEETAEFGYSQCVRAGPLVFIAGQCGLNERHEVVSSDFLEQARTALDRVHAAVRAAGGTLGDIVAMTVFLTDTSLGRIFTALRREYFGGDFPASALIGVHSLMPTGAMIEIQAIAVLGASGQPNPTGGPNDCGRRGFRP</sequence>
<dbReference type="PANTHER" id="PTHR11803">
    <property type="entry name" value="2-IMINOBUTANOATE/2-IMINOPROPANOATE DEAMINASE RIDA"/>
    <property type="match status" value="1"/>
</dbReference>
<feature type="region of interest" description="Disordered" evidence="2">
    <location>
        <begin position="136"/>
        <end position="155"/>
    </location>
</feature>
<dbReference type="SUPFAM" id="SSF55298">
    <property type="entry name" value="YjgF-like"/>
    <property type="match status" value="1"/>
</dbReference>
<dbReference type="AlphaFoldDB" id="A0LT98"/>
<dbReference type="RefSeq" id="WP_011719721.1">
    <property type="nucleotide sequence ID" value="NC_008578.1"/>
</dbReference>
<dbReference type="OrthoDB" id="9815126at2"/>
<evidence type="ECO:0000313" key="4">
    <source>
        <dbReference type="Proteomes" id="UP000008221"/>
    </source>
</evidence>
<dbReference type="KEGG" id="ace:Acel_0885"/>
<dbReference type="PANTHER" id="PTHR11803:SF58">
    <property type="entry name" value="PROTEIN HMF1-RELATED"/>
    <property type="match status" value="1"/>
</dbReference>
<accession>A0LT98</accession>
<organism evidence="3 4">
    <name type="scientific">Acidothermus cellulolyticus (strain ATCC 43068 / DSM 8971 / 11B)</name>
    <dbReference type="NCBI Taxonomy" id="351607"/>
    <lineage>
        <taxon>Bacteria</taxon>
        <taxon>Bacillati</taxon>
        <taxon>Actinomycetota</taxon>
        <taxon>Actinomycetes</taxon>
        <taxon>Acidothermales</taxon>
        <taxon>Acidothermaceae</taxon>
        <taxon>Acidothermus</taxon>
    </lineage>
</organism>
<reference evidence="3 4" key="1">
    <citation type="journal article" date="2009" name="Genome Res.">
        <title>Complete genome of the cellulolytic thermophile Acidothermus cellulolyticus 11B provides insights into its ecophysiological and evolutionary adaptations.</title>
        <authorList>
            <person name="Barabote R.D."/>
            <person name="Xie G."/>
            <person name="Leu D.H."/>
            <person name="Normand P."/>
            <person name="Necsulea A."/>
            <person name="Daubin V."/>
            <person name="Medigue C."/>
            <person name="Adney W.S."/>
            <person name="Xu X.C."/>
            <person name="Lapidus A."/>
            <person name="Parales R.E."/>
            <person name="Detter C."/>
            <person name="Pujic P."/>
            <person name="Bruce D."/>
            <person name="Lavire C."/>
            <person name="Challacombe J.F."/>
            <person name="Brettin T.S."/>
            <person name="Berry A.M."/>
        </authorList>
    </citation>
    <scope>NUCLEOTIDE SEQUENCE [LARGE SCALE GENOMIC DNA]</scope>
    <source>
        <strain evidence="4">ATCC 43068 / DSM 8971 / 11B</strain>
    </source>
</reference>
<dbReference type="HOGENOM" id="CLU_100715_4_5_11"/>
<evidence type="ECO:0000313" key="3">
    <source>
        <dbReference type="EMBL" id="ABK52658.1"/>
    </source>
</evidence>
<gene>
    <name evidence="3" type="ordered locus">Acel_0885</name>
</gene>
<dbReference type="InParanoid" id="A0LT98"/>
<dbReference type="Proteomes" id="UP000008221">
    <property type="component" value="Chromosome"/>
</dbReference>
<evidence type="ECO:0000256" key="2">
    <source>
        <dbReference type="SAM" id="MobiDB-lite"/>
    </source>
</evidence>
<name>A0LT98_ACIC1</name>
<dbReference type="FunCoup" id="A0LT98">
    <property type="interactions" value="272"/>
</dbReference>
<dbReference type="CDD" id="cd00448">
    <property type="entry name" value="YjgF_YER057c_UK114_family"/>
    <property type="match status" value="1"/>
</dbReference>
<dbReference type="Gene3D" id="3.30.1330.40">
    <property type="entry name" value="RutC-like"/>
    <property type="match status" value="1"/>
</dbReference>
<dbReference type="InterPro" id="IPR035959">
    <property type="entry name" value="RutC-like_sf"/>
</dbReference>
<dbReference type="EMBL" id="CP000481">
    <property type="protein sequence ID" value="ABK52658.1"/>
    <property type="molecule type" value="Genomic_DNA"/>
</dbReference>
<protein>
    <submittedName>
        <fullName evidence="3">Endoribonuclease L-PSP</fullName>
    </submittedName>
</protein>
<evidence type="ECO:0000256" key="1">
    <source>
        <dbReference type="ARBA" id="ARBA00010552"/>
    </source>
</evidence>
<dbReference type="STRING" id="351607.Acel_0885"/>
<dbReference type="GO" id="GO:0019239">
    <property type="term" value="F:deaminase activity"/>
    <property type="evidence" value="ECO:0007669"/>
    <property type="project" value="TreeGrafter"/>
</dbReference>
<keyword evidence="4" id="KW-1185">Reference proteome</keyword>
<dbReference type="InterPro" id="IPR006175">
    <property type="entry name" value="YjgF/YER057c/UK114"/>
</dbReference>